<dbReference type="InterPro" id="IPR020471">
    <property type="entry name" value="AKR"/>
</dbReference>
<dbReference type="Pfam" id="PF00248">
    <property type="entry name" value="Aldo_ket_red"/>
    <property type="match status" value="1"/>
</dbReference>
<gene>
    <name evidence="3" type="ORF">BN869_000010186_1</name>
</gene>
<dbReference type="GO" id="GO:0016491">
    <property type="term" value="F:oxidoreductase activity"/>
    <property type="evidence" value="ECO:0007669"/>
    <property type="project" value="UniProtKB-KW"/>
</dbReference>
<feature type="domain" description="NADP-dependent oxidoreductase" evidence="2">
    <location>
        <begin position="27"/>
        <end position="217"/>
    </location>
</feature>
<sequence>MSSSETSSAQSPETTIFVYGTGSHYHKQDELVFQAIQLGYSIIDTGPSDMYNEELTAKGIRKALETIPGKSPHHLHVQTKISLATRYQDDLMTPFQPSDSPLEQVRKTFERSKKRFASSGCSIQTLLLHSPLPTLDLTMQYWRAMETIVASDPDLKFLGICNATVNSVQHIHRNATIKPSIVQNSFRAQTSFDADVIEFCRLKNILYQAYGVLTSNAALLESKLVGWFAEKHHVSEAEALFVLVASHGRGAVQLLHASHSERHMAADIGCLHLVSQVDGKIMRAFEELLADICTLNHGGNSWSY</sequence>
<proteinExistence type="predicted"/>
<evidence type="ECO:0000313" key="3">
    <source>
        <dbReference type="EMBL" id="CEO54128.1"/>
    </source>
</evidence>
<reference evidence="3" key="1">
    <citation type="submission" date="2015-01" db="EMBL/GenBank/DDBJ databases">
        <authorList>
            <person name="Durling Mikael"/>
        </authorList>
    </citation>
    <scope>NUCLEOTIDE SEQUENCE</scope>
</reference>
<dbReference type="EMBL" id="CDPU01000040">
    <property type="protein sequence ID" value="CEO54128.1"/>
    <property type="molecule type" value="Genomic_DNA"/>
</dbReference>
<dbReference type="PANTHER" id="PTHR11732">
    <property type="entry name" value="ALDO/KETO REDUCTASE"/>
    <property type="match status" value="1"/>
</dbReference>
<organism evidence="3">
    <name type="scientific">Bionectria ochroleuca</name>
    <name type="common">Gliocladium roseum</name>
    <dbReference type="NCBI Taxonomy" id="29856"/>
    <lineage>
        <taxon>Eukaryota</taxon>
        <taxon>Fungi</taxon>
        <taxon>Dikarya</taxon>
        <taxon>Ascomycota</taxon>
        <taxon>Pezizomycotina</taxon>
        <taxon>Sordariomycetes</taxon>
        <taxon>Hypocreomycetidae</taxon>
        <taxon>Hypocreales</taxon>
        <taxon>Bionectriaceae</taxon>
        <taxon>Clonostachys</taxon>
    </lineage>
</organism>
<dbReference type="AlphaFoldDB" id="A0A0B7K9G6"/>
<name>A0A0B7K9G6_BIOOC</name>
<keyword evidence="1" id="KW-0560">Oxidoreductase</keyword>
<dbReference type="SUPFAM" id="SSF51430">
    <property type="entry name" value="NAD(P)-linked oxidoreductase"/>
    <property type="match status" value="1"/>
</dbReference>
<dbReference type="InterPro" id="IPR036812">
    <property type="entry name" value="NAD(P)_OxRdtase_dom_sf"/>
</dbReference>
<evidence type="ECO:0000259" key="2">
    <source>
        <dbReference type="Pfam" id="PF00248"/>
    </source>
</evidence>
<dbReference type="Gene3D" id="3.20.20.100">
    <property type="entry name" value="NADP-dependent oxidoreductase domain"/>
    <property type="match status" value="1"/>
</dbReference>
<protein>
    <recommendedName>
        <fullName evidence="2">NADP-dependent oxidoreductase domain-containing protein</fullName>
    </recommendedName>
</protein>
<dbReference type="InterPro" id="IPR023210">
    <property type="entry name" value="NADP_OxRdtase_dom"/>
</dbReference>
<accession>A0A0B7K9G6</accession>
<evidence type="ECO:0000256" key="1">
    <source>
        <dbReference type="ARBA" id="ARBA00023002"/>
    </source>
</evidence>